<accession>A0A1F7GII4</accession>
<sequence length="183" mass="21242">MVKKILLNNQEFTFTENDLPILIHGAHKAGSSLFTITLISKLCMHGSKILFFSGYEMAKDEFRAQVEDIDTDKVEIIKRGDEYDFLKTIENIKDIDERVLLIKNVELLGEKAHLKFKDKTKLVISGDIEKCSFKEELLNIPYRTIILFSDLSNYSKVIPYELQQYEGYIWGSKKGVVKIDVRW</sequence>
<dbReference type="Proteomes" id="UP000176850">
    <property type="component" value="Unassembled WGS sequence"/>
</dbReference>
<comment type="caution">
    <text evidence="1">The sequence shown here is derived from an EMBL/GenBank/DDBJ whole genome shotgun (WGS) entry which is preliminary data.</text>
</comment>
<gene>
    <name evidence="1" type="ORF">A2799_01225</name>
</gene>
<evidence type="ECO:0000313" key="2">
    <source>
        <dbReference type="Proteomes" id="UP000176850"/>
    </source>
</evidence>
<reference evidence="1 2" key="1">
    <citation type="journal article" date="2016" name="Nat. Commun.">
        <title>Thousands of microbial genomes shed light on interconnected biogeochemical processes in an aquifer system.</title>
        <authorList>
            <person name="Anantharaman K."/>
            <person name="Brown C.T."/>
            <person name="Hug L.A."/>
            <person name="Sharon I."/>
            <person name="Castelle C.J."/>
            <person name="Probst A.J."/>
            <person name="Thomas B.C."/>
            <person name="Singh A."/>
            <person name="Wilkins M.J."/>
            <person name="Karaoz U."/>
            <person name="Brodie E.L."/>
            <person name="Williams K.H."/>
            <person name="Hubbard S.S."/>
            <person name="Banfield J.F."/>
        </authorList>
    </citation>
    <scope>NUCLEOTIDE SEQUENCE [LARGE SCALE GENOMIC DNA]</scope>
</reference>
<proteinExistence type="predicted"/>
<dbReference type="EMBL" id="MFZH01000028">
    <property type="protein sequence ID" value="OGK18709.1"/>
    <property type="molecule type" value="Genomic_DNA"/>
</dbReference>
<dbReference type="AlphaFoldDB" id="A0A1F7GII4"/>
<organism evidence="1 2">
    <name type="scientific">Candidatus Roizmanbacteria bacterium RIFCSPHIGHO2_01_FULL_39_24</name>
    <dbReference type="NCBI Taxonomy" id="1802032"/>
    <lineage>
        <taxon>Bacteria</taxon>
        <taxon>Candidatus Roizmaniibacteriota</taxon>
    </lineage>
</organism>
<evidence type="ECO:0000313" key="1">
    <source>
        <dbReference type="EMBL" id="OGK18709.1"/>
    </source>
</evidence>
<protein>
    <submittedName>
        <fullName evidence="1">Uncharacterized protein</fullName>
    </submittedName>
</protein>
<name>A0A1F7GII4_9BACT</name>